<accession>T1GTK3</accession>
<name>T1GTK3_MEGSC</name>
<dbReference type="InterPro" id="IPR002223">
    <property type="entry name" value="Kunitz_BPTI"/>
</dbReference>
<reference evidence="6" key="1">
    <citation type="submission" date="2013-02" db="EMBL/GenBank/DDBJ databases">
        <authorList>
            <person name="Hughes D."/>
        </authorList>
    </citation>
    <scope>NUCLEOTIDE SEQUENCE</scope>
    <source>
        <strain>Durham</strain>
        <strain evidence="6">NC isolate 2 -- Noor lab</strain>
    </source>
</reference>
<dbReference type="AlphaFoldDB" id="T1GTK3"/>
<dbReference type="GO" id="GO:0004867">
    <property type="term" value="F:serine-type endopeptidase inhibitor activity"/>
    <property type="evidence" value="ECO:0007669"/>
    <property type="project" value="UniProtKB-KW"/>
</dbReference>
<dbReference type="GO" id="GO:0005615">
    <property type="term" value="C:extracellular space"/>
    <property type="evidence" value="ECO:0007669"/>
    <property type="project" value="TreeGrafter"/>
</dbReference>
<sequence>NNEGIGLFNSNFSHFLNVTSSIPDRCKLKPAGGHCKASQRRYFYNYKLHKCQGFNYGGCIGNLNNFYSIEDCIQVCMK</sequence>
<dbReference type="InterPro" id="IPR036880">
    <property type="entry name" value="Kunitz_BPTI_sf"/>
</dbReference>
<evidence type="ECO:0000259" key="4">
    <source>
        <dbReference type="PROSITE" id="PS50279"/>
    </source>
</evidence>
<dbReference type="Proteomes" id="UP000015102">
    <property type="component" value="Unassembled WGS sequence"/>
</dbReference>
<dbReference type="SMART" id="SM00131">
    <property type="entry name" value="KU"/>
    <property type="match status" value="1"/>
</dbReference>
<dbReference type="Gene3D" id="4.10.410.10">
    <property type="entry name" value="Pancreatic trypsin inhibitor Kunitz domain"/>
    <property type="match status" value="1"/>
</dbReference>
<evidence type="ECO:0000256" key="2">
    <source>
        <dbReference type="ARBA" id="ARBA00022900"/>
    </source>
</evidence>
<evidence type="ECO:0000313" key="6">
    <source>
        <dbReference type="Proteomes" id="UP000015102"/>
    </source>
</evidence>
<dbReference type="CDD" id="cd00109">
    <property type="entry name" value="Kunitz-type"/>
    <property type="match status" value="1"/>
</dbReference>
<dbReference type="HOGENOM" id="CLU_164133_3_0_1"/>
<keyword evidence="2" id="KW-0722">Serine protease inhibitor</keyword>
<evidence type="ECO:0000256" key="1">
    <source>
        <dbReference type="ARBA" id="ARBA00022690"/>
    </source>
</evidence>
<dbReference type="InterPro" id="IPR050098">
    <property type="entry name" value="TFPI/VKTCI-like"/>
</dbReference>
<dbReference type="PROSITE" id="PS00280">
    <property type="entry name" value="BPTI_KUNITZ_1"/>
    <property type="match status" value="1"/>
</dbReference>
<dbReference type="Pfam" id="PF00014">
    <property type="entry name" value="Kunitz_BPTI"/>
    <property type="match status" value="1"/>
</dbReference>
<dbReference type="PROSITE" id="PS50279">
    <property type="entry name" value="BPTI_KUNITZ_2"/>
    <property type="match status" value="1"/>
</dbReference>
<protein>
    <recommendedName>
        <fullName evidence="4">BPTI/Kunitz inhibitor domain-containing protein</fullName>
    </recommendedName>
</protein>
<dbReference type="EMBL" id="CAQQ02090571">
    <property type="status" value="NOT_ANNOTATED_CDS"/>
    <property type="molecule type" value="Genomic_DNA"/>
</dbReference>
<keyword evidence="3" id="KW-1015">Disulfide bond</keyword>
<dbReference type="PANTHER" id="PTHR10083">
    <property type="entry name" value="KUNITZ-TYPE PROTEASE INHIBITOR-RELATED"/>
    <property type="match status" value="1"/>
</dbReference>
<feature type="domain" description="BPTI/Kunitz inhibitor" evidence="4">
    <location>
        <begin position="26"/>
        <end position="76"/>
    </location>
</feature>
<reference evidence="5" key="2">
    <citation type="submission" date="2015-06" db="UniProtKB">
        <authorList>
            <consortium name="EnsemblMetazoa"/>
        </authorList>
    </citation>
    <scope>IDENTIFICATION</scope>
</reference>
<dbReference type="OMA" id="IASRLMI"/>
<dbReference type="InterPro" id="IPR020901">
    <property type="entry name" value="Prtase_inh_Kunz-CS"/>
</dbReference>
<dbReference type="PANTHER" id="PTHR10083:SF374">
    <property type="entry name" value="BPTI_KUNITZ INHIBITOR DOMAIN-CONTAINING PROTEIN"/>
    <property type="match status" value="1"/>
</dbReference>
<organism evidence="5 6">
    <name type="scientific">Megaselia scalaris</name>
    <name type="common">Humpbacked fly</name>
    <name type="synonym">Phora scalaris</name>
    <dbReference type="NCBI Taxonomy" id="36166"/>
    <lineage>
        <taxon>Eukaryota</taxon>
        <taxon>Metazoa</taxon>
        <taxon>Ecdysozoa</taxon>
        <taxon>Arthropoda</taxon>
        <taxon>Hexapoda</taxon>
        <taxon>Insecta</taxon>
        <taxon>Pterygota</taxon>
        <taxon>Neoptera</taxon>
        <taxon>Endopterygota</taxon>
        <taxon>Diptera</taxon>
        <taxon>Brachycera</taxon>
        <taxon>Muscomorpha</taxon>
        <taxon>Platypezoidea</taxon>
        <taxon>Phoridae</taxon>
        <taxon>Megaseliini</taxon>
        <taxon>Megaselia</taxon>
    </lineage>
</organism>
<dbReference type="EnsemblMetazoa" id="MESCA007037-RA">
    <property type="protein sequence ID" value="MESCA007037-PA"/>
    <property type="gene ID" value="MESCA007037"/>
</dbReference>
<dbReference type="PRINTS" id="PR00759">
    <property type="entry name" value="BASICPTASE"/>
</dbReference>
<proteinExistence type="predicted"/>
<evidence type="ECO:0000313" key="5">
    <source>
        <dbReference type="EnsemblMetazoa" id="MESCA007037-PA"/>
    </source>
</evidence>
<evidence type="ECO:0000256" key="3">
    <source>
        <dbReference type="ARBA" id="ARBA00023157"/>
    </source>
</evidence>
<keyword evidence="1" id="KW-0646">Protease inhibitor</keyword>
<dbReference type="STRING" id="36166.T1GTK3"/>
<dbReference type="SUPFAM" id="SSF57362">
    <property type="entry name" value="BPTI-like"/>
    <property type="match status" value="1"/>
</dbReference>
<keyword evidence="6" id="KW-1185">Reference proteome</keyword>